<evidence type="ECO:0000256" key="1">
    <source>
        <dbReference type="ARBA" id="ARBA00022553"/>
    </source>
</evidence>
<dbReference type="InterPro" id="IPR018253">
    <property type="entry name" value="DnaJ_domain_CS"/>
</dbReference>
<name>A0A0K0CTU2_ANGCA</name>
<dbReference type="Gene3D" id="1.10.287.110">
    <property type="entry name" value="DnaJ domain"/>
    <property type="match status" value="1"/>
</dbReference>
<dbReference type="PROSITE" id="PS00636">
    <property type="entry name" value="DNAJ_1"/>
    <property type="match status" value="1"/>
</dbReference>
<dbReference type="WBParaSite" id="ACAC_0000054301-mRNA-1">
    <property type="protein sequence ID" value="ACAC_0000054301-mRNA-1"/>
    <property type="gene ID" value="ACAC_0000054301"/>
</dbReference>
<dbReference type="PRINTS" id="PR00625">
    <property type="entry name" value="JDOMAIN"/>
</dbReference>
<sequence length="247" mass="28453">MLLTDCKHHFNTDNLYDILCVERTATASELKKGYYKQSMKWHPDKAAVDEDSRRVATAKFQILTKIYEILSDKERRAVYDESGTIDEENLCSVDSINVWRRLFKKVTLEDVEKFCAQYKGSEEEEKDIIAAYNSWKGNHRTEYIQWSIKKDSKIQSFHVRGGKKNIALKSLLFSIINLKAASAKRRKKGMKEAKEAEAALAEIRAKEAGGSLEQVIHRRQLARSSDMDAYLDSLASKYCTKKKRAKK</sequence>
<dbReference type="SMART" id="SM00271">
    <property type="entry name" value="DnaJ"/>
    <property type="match status" value="1"/>
</dbReference>
<dbReference type="PANTHER" id="PTHR44144:SF1">
    <property type="entry name" value="DNAJ HOMOLOG SUBFAMILY C MEMBER 9"/>
    <property type="match status" value="1"/>
</dbReference>
<dbReference type="GO" id="GO:0005737">
    <property type="term" value="C:cytoplasm"/>
    <property type="evidence" value="ECO:0007669"/>
    <property type="project" value="TreeGrafter"/>
</dbReference>
<dbReference type="GO" id="GO:0005634">
    <property type="term" value="C:nucleus"/>
    <property type="evidence" value="ECO:0007669"/>
    <property type="project" value="TreeGrafter"/>
</dbReference>
<evidence type="ECO:0000313" key="4">
    <source>
        <dbReference type="WBParaSite" id="ACAC_0000054301-mRNA-1"/>
    </source>
</evidence>
<dbReference type="InterPro" id="IPR052594">
    <property type="entry name" value="J_domain-containing_protein"/>
</dbReference>
<dbReference type="GO" id="GO:0031072">
    <property type="term" value="F:heat shock protein binding"/>
    <property type="evidence" value="ECO:0007669"/>
    <property type="project" value="TreeGrafter"/>
</dbReference>
<keyword evidence="3" id="KW-1185">Reference proteome</keyword>
<dbReference type="Proteomes" id="UP000035642">
    <property type="component" value="Unassembled WGS sequence"/>
</dbReference>
<dbReference type="Pfam" id="PF00226">
    <property type="entry name" value="DnaJ"/>
    <property type="match status" value="1"/>
</dbReference>
<dbReference type="InterPro" id="IPR001623">
    <property type="entry name" value="DnaJ_domain"/>
</dbReference>
<accession>A0A0K0CTU2</accession>
<evidence type="ECO:0000313" key="3">
    <source>
        <dbReference type="Proteomes" id="UP000035642"/>
    </source>
</evidence>
<dbReference type="SUPFAM" id="SSF46565">
    <property type="entry name" value="Chaperone J-domain"/>
    <property type="match status" value="1"/>
</dbReference>
<dbReference type="PROSITE" id="PS50076">
    <property type="entry name" value="DNAJ_2"/>
    <property type="match status" value="1"/>
</dbReference>
<feature type="domain" description="J" evidence="2">
    <location>
        <begin position="14"/>
        <end position="83"/>
    </location>
</feature>
<reference evidence="3" key="1">
    <citation type="submission" date="2012-09" db="EMBL/GenBank/DDBJ databases">
        <authorList>
            <person name="Martin A.A."/>
        </authorList>
    </citation>
    <scope>NUCLEOTIDE SEQUENCE</scope>
</reference>
<reference evidence="4" key="2">
    <citation type="submission" date="2017-02" db="UniProtKB">
        <authorList>
            <consortium name="WormBaseParasite"/>
        </authorList>
    </citation>
    <scope>IDENTIFICATION</scope>
</reference>
<dbReference type="STRING" id="6313.A0A0K0CTU2"/>
<keyword evidence="1" id="KW-0597">Phosphoprotein</keyword>
<dbReference type="PANTHER" id="PTHR44144">
    <property type="entry name" value="DNAJ HOMOLOG SUBFAMILY C MEMBER 9"/>
    <property type="match status" value="1"/>
</dbReference>
<dbReference type="FunFam" id="1.10.287.110:FF:000035">
    <property type="entry name" value="DnaJ homolog subfamily C member 9"/>
    <property type="match status" value="1"/>
</dbReference>
<proteinExistence type="predicted"/>
<dbReference type="CDD" id="cd06257">
    <property type="entry name" value="DnaJ"/>
    <property type="match status" value="1"/>
</dbReference>
<dbReference type="InterPro" id="IPR036869">
    <property type="entry name" value="J_dom_sf"/>
</dbReference>
<evidence type="ECO:0000259" key="2">
    <source>
        <dbReference type="PROSITE" id="PS50076"/>
    </source>
</evidence>
<organism evidence="3 4">
    <name type="scientific">Angiostrongylus cantonensis</name>
    <name type="common">Rat lungworm</name>
    <dbReference type="NCBI Taxonomy" id="6313"/>
    <lineage>
        <taxon>Eukaryota</taxon>
        <taxon>Metazoa</taxon>
        <taxon>Ecdysozoa</taxon>
        <taxon>Nematoda</taxon>
        <taxon>Chromadorea</taxon>
        <taxon>Rhabditida</taxon>
        <taxon>Rhabditina</taxon>
        <taxon>Rhabditomorpha</taxon>
        <taxon>Strongyloidea</taxon>
        <taxon>Metastrongylidae</taxon>
        <taxon>Angiostrongylus</taxon>
    </lineage>
</organism>
<dbReference type="AlphaFoldDB" id="A0A0K0CTU2"/>
<protein>
    <submittedName>
        <fullName evidence="4">J domain-containing protein</fullName>
    </submittedName>
</protein>